<evidence type="ECO:0000256" key="1">
    <source>
        <dbReference type="ARBA" id="ARBA00004613"/>
    </source>
</evidence>
<dbReference type="GO" id="GO:0005125">
    <property type="term" value="F:cytokine activity"/>
    <property type="evidence" value="ECO:0007669"/>
    <property type="project" value="TreeGrafter"/>
</dbReference>
<evidence type="ECO:0000256" key="7">
    <source>
        <dbReference type="ARBA" id="ARBA00023057"/>
    </source>
</evidence>
<dbReference type="AlphaFoldDB" id="A0A6P7WXY7"/>
<name>A0A6P7WXY7_9AMPH</name>
<dbReference type="RefSeq" id="XP_030043135.1">
    <property type="nucleotide sequence ID" value="XM_030187275.1"/>
</dbReference>
<organism evidence="10 11">
    <name type="scientific">Microcaecilia unicolor</name>
    <dbReference type="NCBI Taxonomy" id="1415580"/>
    <lineage>
        <taxon>Eukaryota</taxon>
        <taxon>Metazoa</taxon>
        <taxon>Chordata</taxon>
        <taxon>Craniata</taxon>
        <taxon>Vertebrata</taxon>
        <taxon>Euteleostomi</taxon>
        <taxon>Amphibia</taxon>
        <taxon>Gymnophiona</taxon>
        <taxon>Siphonopidae</taxon>
        <taxon>Microcaecilia</taxon>
    </lineage>
</organism>
<sequence length="186" mass="21644">MWWRVNLALGGLFALLLMLFGYTKPLDSLPLHPHCNSTVMEGFAKEAKELHSAMDACTDSCNLRENITVPKTGVNFNERDKMERDMQEAEIWRGLMLFMTAIPKVKEIITDSSLKNHTDKSYRHIRSLISFLKGLNGKQGETMRTSDLAQATTYVQTMKDFFLYYFNFVRWKVKQYVKKVCQNTQR</sequence>
<dbReference type="GO" id="GO:0005128">
    <property type="term" value="F:erythropoietin receptor binding"/>
    <property type="evidence" value="ECO:0007669"/>
    <property type="project" value="InterPro"/>
</dbReference>
<keyword evidence="5" id="KW-0372">Hormone</keyword>
<proteinExistence type="inferred from homology"/>
<keyword evidence="7" id="KW-0265">Erythrocyte maturation</keyword>
<feature type="signal peptide" evidence="9">
    <location>
        <begin position="1"/>
        <end position="25"/>
    </location>
</feature>
<feature type="chain" id="PRO_5027584145" description="Erythropoietin" evidence="9">
    <location>
        <begin position="26"/>
        <end position="186"/>
    </location>
</feature>
<dbReference type="InParanoid" id="A0A6P7WXY7"/>
<dbReference type="GO" id="GO:0005179">
    <property type="term" value="F:hormone activity"/>
    <property type="evidence" value="ECO:0007669"/>
    <property type="project" value="UniProtKB-KW"/>
</dbReference>
<evidence type="ECO:0000256" key="5">
    <source>
        <dbReference type="ARBA" id="ARBA00022702"/>
    </source>
</evidence>
<evidence type="ECO:0000313" key="10">
    <source>
        <dbReference type="Proteomes" id="UP000515156"/>
    </source>
</evidence>
<dbReference type="CTD" id="2056"/>
<dbReference type="InterPro" id="IPR003013">
    <property type="entry name" value="Erythroptn"/>
</dbReference>
<evidence type="ECO:0000256" key="6">
    <source>
        <dbReference type="ARBA" id="ARBA00022729"/>
    </source>
</evidence>
<dbReference type="Proteomes" id="UP000515156">
    <property type="component" value="Chromosome 14"/>
</dbReference>
<evidence type="ECO:0000256" key="3">
    <source>
        <dbReference type="ARBA" id="ARBA00015421"/>
    </source>
</evidence>
<protein>
    <recommendedName>
        <fullName evidence="3">Erythropoietin</fullName>
    </recommendedName>
</protein>
<dbReference type="PANTHER" id="PTHR10370:SF0">
    <property type="entry name" value="ERYTHROPOIETIN"/>
    <property type="match status" value="1"/>
</dbReference>
<dbReference type="OrthoDB" id="9892121at2759"/>
<evidence type="ECO:0000256" key="4">
    <source>
        <dbReference type="ARBA" id="ARBA00022525"/>
    </source>
</evidence>
<reference evidence="11" key="1">
    <citation type="submission" date="2025-08" db="UniProtKB">
        <authorList>
            <consortium name="RefSeq"/>
        </authorList>
    </citation>
    <scope>IDENTIFICATION</scope>
</reference>
<dbReference type="PRINTS" id="PR00272">
    <property type="entry name" value="ERYTHROPTN"/>
</dbReference>
<dbReference type="Pfam" id="PF00758">
    <property type="entry name" value="EPO_TPO"/>
    <property type="match status" value="1"/>
</dbReference>
<comment type="similarity">
    <text evidence="2">Belongs to the EPO/TPO family.</text>
</comment>
<keyword evidence="10" id="KW-1185">Reference proteome</keyword>
<evidence type="ECO:0000256" key="2">
    <source>
        <dbReference type="ARBA" id="ARBA00005782"/>
    </source>
</evidence>
<dbReference type="InterPro" id="IPR009079">
    <property type="entry name" value="4_helix_cytokine-like_core"/>
</dbReference>
<dbReference type="PANTHER" id="PTHR10370">
    <property type="entry name" value="ERYTHROPOIETIN"/>
    <property type="match status" value="1"/>
</dbReference>
<keyword evidence="6 9" id="KW-0732">Signal</keyword>
<dbReference type="GeneID" id="115457716"/>
<dbReference type="FunCoup" id="A0A6P7WXY7">
    <property type="interactions" value="667"/>
</dbReference>
<evidence type="ECO:0000313" key="11">
    <source>
        <dbReference type="RefSeq" id="XP_030043135.1"/>
    </source>
</evidence>
<evidence type="ECO:0000256" key="9">
    <source>
        <dbReference type="SAM" id="SignalP"/>
    </source>
</evidence>
<gene>
    <name evidence="11" type="primary">EPO</name>
</gene>
<dbReference type="GO" id="GO:0005615">
    <property type="term" value="C:extracellular space"/>
    <property type="evidence" value="ECO:0007669"/>
    <property type="project" value="TreeGrafter"/>
</dbReference>
<comment type="subcellular location">
    <subcellularLocation>
        <location evidence="1">Secreted</location>
    </subcellularLocation>
</comment>
<dbReference type="GO" id="GO:0043249">
    <property type="term" value="P:erythrocyte maturation"/>
    <property type="evidence" value="ECO:0007669"/>
    <property type="project" value="UniProtKB-KW"/>
</dbReference>
<dbReference type="SUPFAM" id="SSF47266">
    <property type="entry name" value="4-helical cytokines"/>
    <property type="match status" value="1"/>
</dbReference>
<dbReference type="InterPro" id="IPR001323">
    <property type="entry name" value="EPO_TPO"/>
</dbReference>
<dbReference type="KEGG" id="muo:115457716"/>
<accession>A0A6P7WXY7</accession>
<keyword evidence="8" id="KW-1015">Disulfide bond</keyword>
<dbReference type="Gene3D" id="1.20.1250.10">
    <property type="match status" value="1"/>
</dbReference>
<evidence type="ECO:0000256" key="8">
    <source>
        <dbReference type="ARBA" id="ARBA00023157"/>
    </source>
</evidence>
<keyword evidence="4" id="KW-0964">Secreted</keyword>